<organism evidence="2 3">
    <name type="scientific">Xanthomonas phage SB4</name>
    <dbReference type="NCBI Taxonomy" id="3117473"/>
    <lineage>
        <taxon>Viruses</taxon>
        <taxon>Duplodnaviria</taxon>
        <taxon>Heunggongvirae</taxon>
        <taxon>Uroviricota</taxon>
        <taxon>Caudoviricetes</taxon>
        <taxon>Autographivirales</taxon>
        <taxon>Autonotataviridae</taxon>
        <taxon>Gujervirinae</taxon>
        <taxon>Ceskevirus</taxon>
        <taxon>Ceskevirus SB4</taxon>
    </lineage>
</organism>
<dbReference type="Proteomes" id="UP001384053">
    <property type="component" value="Segment"/>
</dbReference>
<proteinExistence type="predicted"/>
<sequence>MNTLDFSGLTLEQKYEAAEKFAGVEPGVMKGIHGTESSFGKKMLSPAGARGHMGIMPKIQETWEARNGKSYDPDNIDDALEMAAYTLRENKGKFKDTSDALMAYNGGWDRTKWGNAETSAYVGKVARFGGSGALRTAALMETEDAVAPRKIDMAAFERAWRGDYDMLDMSAMRKAAMKQHLTDLEKGLGHQAAVESLAATAGTEGALQTAVGAKVEFQRNAYENTMATANANYGGVQLDVTDSSGTMKVAKAKMQAAEEREAYAQSLTWNDKWGANFTGSLAAGMLRALDNDVGDAYPEGWSYAENARQIEDGYTMKEREWLREAVNPKDVERIKGHIEQQRMDAKVQGALSGSAQLGWSLAAGFSDPVGWAAGLGVGKVAQMGKVGAATYAAAGRPIAAIVSAGAEGAIGNVLSGAALEAMGDRRTLGDYVSDAGYGLAFGGILGGLPAARDARINNLKQAMNAESVIQNTELALKAQTIAGPNATPQQISKAIDQVIEEDARSWQLATLGNVNDRDRLFARADVGEDVVPDKNYSIFDNDGARNDYIKKLKLDESIADDDMRAMVAEIAARSDRMLLSQGIDEKKLKTFLSLGNLEATSTVLLSDKSPVSKAVAMQLMENPEGAAGRRSTAAISRAAHFDTYMGNVTRQTDSLYEMWAREQGHGTVSVMFRDEPRVQFNRAVQLEMDRRWNKRPEGAVHPLVKQAADLYDTGYNMMARDQKFVNVIGADGLDLSSKGYFQRSWNLAKLRGLEGSQRTSFLSAIEDQFRNVAGFTDSKDFNVRALAIQYLARLEHRATGMIDVPANLYSQDAGVIIKDALHSLGLSADEVEKQMAKFSRGGAAHTKARIDMDYSRQYDDGAGNKFTLVDFLDNDMNGLYRRYAQRTAGDVALAKYGIMGENGLKVTREAMQRTGASQKALDAFDQFAAEMTGKQFGKGDPLIVQNARMLTNLTRMGGAIFPQMGAYVDAVAGLGVARALKVAGATNQMRKEVQALARGEKVNNPILGGFEGLGPEFGMQDYRVFGIFDTSDLVDIAGKETVGRVTKAIRAGAHLQRVASGHRWVTAAQTRGVADQVVRKAMRYIREGKEDIALKDMGIDGDMVKSLKARMDKIATFEANGELKGFDPRKLDPDDIDGRRAVVQFRDAVMRGTNQIMNKEFAGEVGKWAHNGWLKMLFQFRTFSMVAQQKSFNRILHTQGAAKLVGLLLGGMAVAAPIHMARAALRASLMNESDREEFLEKQLHPMALGRATLNYLAAMGLWADVVESASGLGAGWADAAGMELPDYLRPTGGRMMKDADLIGGQFAPSLGVINDIGQGVMGKPDKLWKTAPFASLPYIQPILMGIESEFKED</sequence>
<dbReference type="InterPro" id="IPR023346">
    <property type="entry name" value="Lysozyme-like_dom_sf"/>
</dbReference>
<evidence type="ECO:0000313" key="3">
    <source>
        <dbReference type="Proteomes" id="UP001384053"/>
    </source>
</evidence>
<dbReference type="InterPro" id="IPR008258">
    <property type="entry name" value="Transglycosylase_SLT_dom_1"/>
</dbReference>
<protein>
    <submittedName>
        <fullName evidence="2">Peptidoglycan transglycosylase</fullName>
    </submittedName>
</protein>
<feature type="domain" description="Transglycosylase SLT" evidence="1">
    <location>
        <begin position="17"/>
        <end position="112"/>
    </location>
</feature>
<accession>A0ABZ2GWT2</accession>
<dbReference type="EMBL" id="PP079415">
    <property type="protein sequence ID" value="WWO60314.1"/>
    <property type="molecule type" value="Genomic_DNA"/>
</dbReference>
<dbReference type="Gene3D" id="1.10.530.10">
    <property type="match status" value="1"/>
</dbReference>
<reference evidence="2 3" key="1">
    <citation type="submission" date="2024-01" db="EMBL/GenBank/DDBJ databases">
        <title>Novel lytic viruses for Xanthomonas sp. and Stenotrophomonas maltophilia.</title>
        <authorList>
            <person name="Petrzik K."/>
            <person name="Brazdova S."/>
            <person name="Sovova L."/>
            <person name="Neoralova M."/>
        </authorList>
    </citation>
    <scope>NUCLEOTIDE SEQUENCE [LARGE SCALE GENOMIC DNA]</scope>
</reference>
<dbReference type="SUPFAM" id="SSF53955">
    <property type="entry name" value="Lysozyme-like"/>
    <property type="match status" value="1"/>
</dbReference>
<evidence type="ECO:0000313" key="2">
    <source>
        <dbReference type="EMBL" id="WWO60314.1"/>
    </source>
</evidence>
<dbReference type="Pfam" id="PF01464">
    <property type="entry name" value="SLT"/>
    <property type="match status" value="1"/>
</dbReference>
<evidence type="ECO:0000259" key="1">
    <source>
        <dbReference type="Pfam" id="PF01464"/>
    </source>
</evidence>
<name>A0ABZ2GWT2_9CAUD</name>
<keyword evidence="3" id="KW-1185">Reference proteome</keyword>